<dbReference type="GO" id="GO:0003735">
    <property type="term" value="F:structural constituent of ribosome"/>
    <property type="evidence" value="ECO:0007669"/>
    <property type="project" value="TreeGrafter"/>
</dbReference>
<dbReference type="Gene3D" id="3.10.290.10">
    <property type="entry name" value="RNA-binding S4 domain"/>
    <property type="match status" value="1"/>
</dbReference>
<evidence type="ECO:0000256" key="3">
    <source>
        <dbReference type="ARBA" id="ARBA00022884"/>
    </source>
</evidence>
<keyword evidence="5" id="KW-0687">Ribonucleoprotein</keyword>
<evidence type="ECO:0000256" key="5">
    <source>
        <dbReference type="ARBA" id="ARBA00023274"/>
    </source>
</evidence>
<dbReference type="CDD" id="cd00165">
    <property type="entry name" value="S4"/>
    <property type="match status" value="1"/>
</dbReference>
<dbReference type="InterPro" id="IPR022801">
    <property type="entry name" value="Ribosomal_uS4"/>
</dbReference>
<keyword evidence="3 6" id="KW-0694">RNA-binding</keyword>
<geneLocation type="mitochondrion" evidence="8"/>
<evidence type="ECO:0000313" key="8">
    <source>
        <dbReference type="EMBL" id="AJF36682.1"/>
    </source>
</evidence>
<evidence type="ECO:0000256" key="4">
    <source>
        <dbReference type="ARBA" id="ARBA00022980"/>
    </source>
</evidence>
<dbReference type="GO" id="GO:0015935">
    <property type="term" value="C:small ribosomal subunit"/>
    <property type="evidence" value="ECO:0007669"/>
    <property type="project" value="TreeGrafter"/>
</dbReference>
<keyword evidence="8" id="KW-0496">Mitochondrion</keyword>
<dbReference type="AlphaFoldDB" id="A0A0B5GWE3"/>
<sequence>MKKIQIIHLLRQTRKDLWGFFKNRRIRIWRKPGQHFYKYKRIKRRILFINKKYNKKYNKYRIKKYKVFNILKKDILYLFKKYYINVSYKQFKHINLLTNYIQRIKSSSKYIKKEPYLLLERRLDTIIYRLNISNSLIEAKKLISYGNILINNKIIKNTSYILRSGDTIGLINKIQLLTINNLINKLKTNKIKINIPIYLEINFLIKKAIYLYNPIYNIIPYPIKLKHKLK</sequence>
<dbReference type="PANTHER" id="PTHR11831">
    <property type="entry name" value="30S 40S RIBOSOMAL PROTEIN"/>
    <property type="match status" value="1"/>
</dbReference>
<dbReference type="SMART" id="SM00363">
    <property type="entry name" value="S4"/>
    <property type="match status" value="1"/>
</dbReference>
<dbReference type="InterPro" id="IPR018079">
    <property type="entry name" value="Ribosomal_uS4_CS"/>
</dbReference>
<organism evidence="8">
    <name type="scientific">Gefionella okellyi</name>
    <dbReference type="NCBI Taxonomy" id="2853422"/>
    <lineage>
        <taxon>Eukaryota</taxon>
        <taxon>Malawimonadida</taxon>
        <taxon>Malawimonadidae</taxon>
        <taxon>Gefionella</taxon>
    </lineage>
</organism>
<dbReference type="SUPFAM" id="SSF55174">
    <property type="entry name" value="Alpha-L RNA-binding motif"/>
    <property type="match status" value="1"/>
</dbReference>
<dbReference type="GO" id="GO:0042274">
    <property type="term" value="P:ribosomal small subunit biogenesis"/>
    <property type="evidence" value="ECO:0007669"/>
    <property type="project" value="TreeGrafter"/>
</dbReference>
<dbReference type="PANTHER" id="PTHR11831:SF4">
    <property type="entry name" value="SMALL RIBOSOMAL SUBUNIT PROTEIN US4M"/>
    <property type="match status" value="1"/>
</dbReference>
<proteinExistence type="inferred from homology"/>
<keyword evidence="2 6" id="KW-0699">rRNA-binding</keyword>
<accession>A0A0B5GWE3</accession>
<dbReference type="EMBL" id="KP165391">
    <property type="protein sequence ID" value="AJF36682.1"/>
    <property type="molecule type" value="Genomic_DNA"/>
</dbReference>
<dbReference type="InterPro" id="IPR002942">
    <property type="entry name" value="S4_RNA-bd"/>
</dbReference>
<reference evidence="8" key="1">
    <citation type="submission" date="2014-11" db="EMBL/GenBank/DDBJ databases">
        <authorList>
            <person name="Lang B.F."/>
        </authorList>
    </citation>
    <scope>NUCLEOTIDE SEQUENCE</scope>
    <source>
        <strain evidence="8">249</strain>
    </source>
</reference>
<evidence type="ECO:0000259" key="7">
    <source>
        <dbReference type="SMART" id="SM00363"/>
    </source>
</evidence>
<name>A0A0B5GWE3_9EUKA</name>
<evidence type="ECO:0000256" key="6">
    <source>
        <dbReference type="PROSITE-ProRule" id="PRU00182"/>
    </source>
</evidence>
<dbReference type="PROSITE" id="PS50889">
    <property type="entry name" value="S4"/>
    <property type="match status" value="1"/>
</dbReference>
<evidence type="ECO:0000256" key="2">
    <source>
        <dbReference type="ARBA" id="ARBA00022730"/>
    </source>
</evidence>
<dbReference type="Pfam" id="PF01479">
    <property type="entry name" value="S4"/>
    <property type="match status" value="1"/>
</dbReference>
<keyword evidence="4 8" id="KW-0689">Ribosomal protein</keyword>
<evidence type="ECO:0000256" key="1">
    <source>
        <dbReference type="ARBA" id="ARBA00007465"/>
    </source>
</evidence>
<dbReference type="GO" id="GO:0019843">
    <property type="term" value="F:rRNA binding"/>
    <property type="evidence" value="ECO:0007669"/>
    <property type="project" value="UniProtKB-KW"/>
</dbReference>
<protein>
    <submittedName>
        <fullName evidence="8">Ribosomal protein S4</fullName>
    </submittedName>
</protein>
<dbReference type="InterPro" id="IPR036986">
    <property type="entry name" value="S4_RNA-bd_sf"/>
</dbReference>
<comment type="similarity">
    <text evidence="1">Belongs to the universal ribosomal protein uS4 family.</text>
</comment>
<gene>
    <name evidence="8" type="primary">rps4</name>
</gene>
<feature type="domain" description="RNA-binding S4" evidence="7">
    <location>
        <begin position="121"/>
        <end position="183"/>
    </location>
</feature>
<dbReference type="PROSITE" id="PS00632">
    <property type="entry name" value="RIBOSOMAL_S4"/>
    <property type="match status" value="1"/>
</dbReference>